<comment type="similarity">
    <text evidence="1 3 5">Belongs to the GrpE family.</text>
</comment>
<dbReference type="PROSITE" id="PS01071">
    <property type="entry name" value="GRPE"/>
    <property type="match status" value="1"/>
</dbReference>
<dbReference type="EMBL" id="JBHULD010000014">
    <property type="protein sequence ID" value="MFD2555649.1"/>
    <property type="molecule type" value="Genomic_DNA"/>
</dbReference>
<dbReference type="Gene3D" id="2.30.22.10">
    <property type="entry name" value="Head domain of nucleotide exchange factor GrpE"/>
    <property type="match status" value="1"/>
</dbReference>
<keyword evidence="6" id="KW-0175">Coiled coil</keyword>
<evidence type="ECO:0000313" key="8">
    <source>
        <dbReference type="Proteomes" id="UP001597440"/>
    </source>
</evidence>
<comment type="subunit">
    <text evidence="3">Homodimer.</text>
</comment>
<protein>
    <recommendedName>
        <fullName evidence="3 4">Protein GrpE</fullName>
    </recommendedName>
    <alternativeName>
        <fullName evidence="3">HSP-70 cofactor</fullName>
    </alternativeName>
</protein>
<dbReference type="InterPro" id="IPR013805">
    <property type="entry name" value="GrpE_CC"/>
</dbReference>
<comment type="function">
    <text evidence="3 4">Participates actively in the response to hyperosmotic and heat shock by preventing the aggregation of stress-denatured proteins, in association with DnaK and GrpE. It is the nucleotide exchange factor for DnaK and may function as a thermosensor. Unfolded proteins bind initially to DnaJ; upon interaction with the DnaJ-bound protein, DnaK hydrolyzes its bound ATP, resulting in the formation of a stable complex. GrpE releases ADP from DnaK; ATP binding to DnaK triggers the release of the substrate protein, thus completing the reaction cycle. Several rounds of ATP-dependent interactions between DnaJ, DnaK and GrpE are required for fully efficient folding.</text>
</comment>
<evidence type="ECO:0000256" key="2">
    <source>
        <dbReference type="ARBA" id="ARBA00023186"/>
    </source>
</evidence>
<comment type="caution">
    <text evidence="7">The sequence shown here is derived from an EMBL/GenBank/DDBJ whole genome shotgun (WGS) entry which is preliminary data.</text>
</comment>
<dbReference type="Proteomes" id="UP001597440">
    <property type="component" value="Unassembled WGS sequence"/>
</dbReference>
<evidence type="ECO:0000313" key="7">
    <source>
        <dbReference type="EMBL" id="MFD2555649.1"/>
    </source>
</evidence>
<accession>A0ABW5L3Q4</accession>
<evidence type="ECO:0000256" key="1">
    <source>
        <dbReference type="ARBA" id="ARBA00009054"/>
    </source>
</evidence>
<dbReference type="HAMAP" id="MF_01151">
    <property type="entry name" value="GrpE"/>
    <property type="match status" value="1"/>
</dbReference>
<keyword evidence="3 4" id="KW-0346">Stress response</keyword>
<evidence type="ECO:0000256" key="6">
    <source>
        <dbReference type="SAM" id="Coils"/>
    </source>
</evidence>
<comment type="subcellular location">
    <subcellularLocation>
        <location evidence="3">Cytoplasm</location>
    </subcellularLocation>
</comment>
<dbReference type="Pfam" id="PF01025">
    <property type="entry name" value="GrpE"/>
    <property type="match status" value="1"/>
</dbReference>
<keyword evidence="3" id="KW-0963">Cytoplasm</keyword>
<evidence type="ECO:0000256" key="4">
    <source>
        <dbReference type="RuleBase" id="RU000639"/>
    </source>
</evidence>
<dbReference type="SUPFAM" id="SSF51064">
    <property type="entry name" value="Head domain of nucleotide exchange factor GrpE"/>
    <property type="match status" value="1"/>
</dbReference>
<gene>
    <name evidence="3" type="primary">grpE</name>
    <name evidence="7" type="ORF">ACFSQW_14695</name>
</gene>
<dbReference type="PRINTS" id="PR00773">
    <property type="entry name" value="GRPEPROTEIN"/>
</dbReference>
<dbReference type="PANTHER" id="PTHR21237:SF23">
    <property type="entry name" value="GRPE PROTEIN HOMOLOG, MITOCHONDRIAL"/>
    <property type="match status" value="1"/>
</dbReference>
<name>A0ABW5L3Q4_9SPHI</name>
<reference evidence="8" key="1">
    <citation type="journal article" date="2019" name="Int. J. Syst. Evol. Microbiol.">
        <title>The Global Catalogue of Microorganisms (GCM) 10K type strain sequencing project: providing services to taxonomists for standard genome sequencing and annotation.</title>
        <authorList>
            <consortium name="The Broad Institute Genomics Platform"/>
            <consortium name="The Broad Institute Genome Sequencing Center for Infectious Disease"/>
            <person name="Wu L."/>
            <person name="Ma J."/>
        </authorList>
    </citation>
    <scope>NUCLEOTIDE SEQUENCE [LARGE SCALE GENOMIC DNA]</scope>
    <source>
        <strain evidence="8">KCTC 52298</strain>
    </source>
</reference>
<dbReference type="SUPFAM" id="SSF58014">
    <property type="entry name" value="Coiled-coil domain of nucleotide exchange factor GrpE"/>
    <property type="match status" value="1"/>
</dbReference>
<keyword evidence="2 3" id="KW-0143">Chaperone</keyword>
<feature type="coiled-coil region" evidence="6">
    <location>
        <begin position="45"/>
        <end position="92"/>
    </location>
</feature>
<dbReference type="InterPro" id="IPR009012">
    <property type="entry name" value="GrpE_head"/>
</dbReference>
<keyword evidence="8" id="KW-1185">Reference proteome</keyword>
<proteinExistence type="inferred from homology"/>
<evidence type="ECO:0000256" key="5">
    <source>
        <dbReference type="RuleBase" id="RU004478"/>
    </source>
</evidence>
<dbReference type="Gene3D" id="3.90.20.20">
    <property type="match status" value="1"/>
</dbReference>
<dbReference type="PANTHER" id="PTHR21237">
    <property type="entry name" value="GRPE PROTEIN"/>
    <property type="match status" value="1"/>
</dbReference>
<dbReference type="CDD" id="cd00446">
    <property type="entry name" value="GrpE"/>
    <property type="match status" value="1"/>
</dbReference>
<dbReference type="InterPro" id="IPR000740">
    <property type="entry name" value="GrpE"/>
</dbReference>
<evidence type="ECO:0000256" key="3">
    <source>
        <dbReference type="HAMAP-Rule" id="MF_01151"/>
    </source>
</evidence>
<sequence>MYLLQNTDKVSDIFIMANFLNTLRQLLKHIKTRWMMNEQEHIQDEENLAQDNNTVQNEAEELSIEESLTNQLAEANDKYARLFAEFDNYKKRTSKERVELIQTAGQGVISKLLPVLDDFDRALAAMANAQDVEGIKQGIELVSNKFKKLLENEGLKEMETNGQPFDADFQEAITSIPAPSEDLKNKVIDTVEKGYFLNDKVIRFAKVVIGQ</sequence>
<dbReference type="RefSeq" id="WP_246512512.1">
    <property type="nucleotide sequence ID" value="NZ_JAEQMU010000001.1"/>
</dbReference>
<organism evidence="7 8">
    <name type="scientific">Sphingobacterium tabacisoli</name>
    <dbReference type="NCBI Taxonomy" id="2044855"/>
    <lineage>
        <taxon>Bacteria</taxon>
        <taxon>Pseudomonadati</taxon>
        <taxon>Bacteroidota</taxon>
        <taxon>Sphingobacteriia</taxon>
        <taxon>Sphingobacteriales</taxon>
        <taxon>Sphingobacteriaceae</taxon>
        <taxon>Sphingobacterium</taxon>
    </lineage>
</organism>